<gene>
    <name evidence="1" type="ORF">SAMN04488525_101686</name>
</gene>
<keyword evidence="2" id="KW-1185">Reference proteome</keyword>
<dbReference type="AlphaFoldDB" id="A0AB37ZXB3"/>
<dbReference type="EMBL" id="FNQH01000001">
    <property type="protein sequence ID" value="SDZ94393.1"/>
    <property type="molecule type" value="Genomic_DNA"/>
</dbReference>
<evidence type="ECO:0000313" key="2">
    <source>
        <dbReference type="Proteomes" id="UP000199042"/>
    </source>
</evidence>
<comment type="caution">
    <text evidence="1">The sequence shown here is derived from an EMBL/GenBank/DDBJ whole genome shotgun (WGS) entry which is preliminary data.</text>
</comment>
<evidence type="ECO:0000313" key="1">
    <source>
        <dbReference type="EMBL" id="SDZ94393.1"/>
    </source>
</evidence>
<proteinExistence type="predicted"/>
<organism evidence="1 2">
    <name type="scientific">Trichococcus collinsii</name>
    <dbReference type="NCBI Taxonomy" id="157076"/>
    <lineage>
        <taxon>Bacteria</taxon>
        <taxon>Bacillati</taxon>
        <taxon>Bacillota</taxon>
        <taxon>Bacilli</taxon>
        <taxon>Lactobacillales</taxon>
        <taxon>Carnobacteriaceae</taxon>
        <taxon>Trichococcus</taxon>
    </lineage>
</organism>
<reference evidence="1 2" key="1">
    <citation type="submission" date="2016-10" db="EMBL/GenBank/DDBJ databases">
        <authorList>
            <person name="Varghese N."/>
            <person name="Submissions S."/>
        </authorList>
    </citation>
    <scope>NUCLEOTIDE SEQUENCE [LARGE SCALE GENOMIC DNA]</scope>
    <source>
        <strain evidence="1 2">DSM 14526</strain>
    </source>
</reference>
<accession>A0AB37ZXB3</accession>
<sequence>MDLKTVYLKKRIVTRDEEGDKTISYSRDAEPLRMNVQSAGGVVNAQIYGGRLPYIKTCKYQGESLVPGKNEKDGICLYVDPGADPDYEILSIEPFSDHLNLKLEKLIKET</sequence>
<protein>
    <submittedName>
        <fullName evidence="1">Uncharacterized protein</fullName>
    </submittedName>
</protein>
<dbReference type="Proteomes" id="UP000199042">
    <property type="component" value="Unassembled WGS sequence"/>
</dbReference>
<name>A0AB37ZXB3_9LACT</name>